<dbReference type="SMART" id="SM00454">
    <property type="entry name" value="SAM"/>
    <property type="match status" value="1"/>
</dbReference>
<dbReference type="InterPro" id="IPR000719">
    <property type="entry name" value="Prot_kinase_dom"/>
</dbReference>
<gene>
    <name evidence="5" type="ORF">ElyMa_006330100</name>
</gene>
<protein>
    <submittedName>
        <fullName evidence="5">Protein kinase</fullName>
    </submittedName>
</protein>
<feature type="region of interest" description="Disordered" evidence="2">
    <location>
        <begin position="1323"/>
        <end position="1343"/>
    </location>
</feature>
<comment type="caution">
    <text evidence="5">The sequence shown here is derived from an EMBL/GenBank/DDBJ whole genome shotgun (WGS) entry which is preliminary data.</text>
</comment>
<dbReference type="SUPFAM" id="SSF47769">
    <property type="entry name" value="SAM/Pointed domain"/>
    <property type="match status" value="1"/>
</dbReference>
<dbReference type="CDD" id="cd13999">
    <property type="entry name" value="STKc_MAP3K-like"/>
    <property type="match status" value="1"/>
</dbReference>
<dbReference type="InterPro" id="IPR011009">
    <property type="entry name" value="Kinase-like_dom_sf"/>
</dbReference>
<accession>A0AAV4HJ22</accession>
<feature type="region of interest" description="Disordered" evidence="2">
    <location>
        <begin position="805"/>
        <end position="826"/>
    </location>
</feature>
<feature type="domain" description="SAM" evidence="4">
    <location>
        <begin position="455"/>
        <end position="521"/>
    </location>
</feature>
<dbReference type="SUPFAM" id="SSF56112">
    <property type="entry name" value="Protein kinase-like (PK-like)"/>
    <property type="match status" value="1"/>
</dbReference>
<dbReference type="InterPro" id="IPR008271">
    <property type="entry name" value="Ser/Thr_kinase_AS"/>
</dbReference>
<dbReference type="SMART" id="SM00220">
    <property type="entry name" value="S_TKc"/>
    <property type="match status" value="1"/>
</dbReference>
<feature type="compositionally biased region" description="Polar residues" evidence="2">
    <location>
        <begin position="717"/>
        <end position="736"/>
    </location>
</feature>
<feature type="compositionally biased region" description="Polar residues" evidence="2">
    <location>
        <begin position="245"/>
        <end position="271"/>
    </location>
</feature>
<dbReference type="Pfam" id="PF07714">
    <property type="entry name" value="PK_Tyr_Ser-Thr"/>
    <property type="match status" value="1"/>
</dbReference>
<keyword evidence="5" id="KW-0808">Transferase</keyword>
<dbReference type="Pfam" id="PF00536">
    <property type="entry name" value="SAM_1"/>
    <property type="match status" value="1"/>
</dbReference>
<feature type="compositionally biased region" description="Low complexity" evidence="2">
    <location>
        <begin position="700"/>
        <end position="709"/>
    </location>
</feature>
<dbReference type="InterPro" id="IPR001660">
    <property type="entry name" value="SAM"/>
</dbReference>
<dbReference type="EMBL" id="BMAT01012706">
    <property type="protein sequence ID" value="GFR97664.1"/>
    <property type="molecule type" value="Genomic_DNA"/>
</dbReference>
<sequence>MSHRKRIYRDKKDEVLAESEKLRKDIENLENALALHTRYQVEDNESIKGLIRQEIQGSRWEYGAEGKLTTFRSAQDLQSDSSGNQRVLNLSGRQSSRDKGKQRSSREQDKAKKTGKEKNYNKKENVQNVGEEKDFPSLEVEQSIENIARLINSAKYVSNISEKSHEVGRRKDVLTDASQPTPNELKTTELDDLKSKVLARASVNMIQRNPRISSSLRKTKSVSEDIESKLVEKRTLSANESWKSIRTVGRTNKPSDQSTALQRNSHTSTIHKSSDKLVGPRDNLKTIHTGLKEIKDTNGNTLQRSSSARKEKLSEEERPQTINKTFSEQPNIKDENSLTKNHVSPEMRRPLSRSQSSKLNLLSNLYGEHGHAGDELLKMSDLKSSLHREIALDLASQKSTELQNLTSIKSSRKKEKGFDDTYSPLKSERSIQLSAFSSVKNHGNLRELPSNQDPICDPQVKEWLNGLDLQSSGQYEALFAKHQMDMASVLLLTPESLREMGIQALGPIMKMMKGVHILNRDKSTEDNAKHSVNDNQYKDFINHDKDQLRNTRDQTTLPKDFGINAKSFVPSSSQPSSESLQKEKAADSLKQKEIDTSPSVRICWEESSVPSGLKSVQESLPAKNEARYEIAEDLQTERRPLAGKRFKIIASPKKKETRQKITNKPPLRTQGTGKGSSSASLRTSSRQKGQQEAEGDKLESSLQQKTKTSSTHRNKGSCPTQGSQRQSLHRSSSFTEGRQAKLKSPAPTEHSYDLKGIVTGRGLKTKLSINRPKKPQDQSFSHACSDTADEIGNILSALQDLPSHVAASEMSSTRPRKPQSKSQLHGNDVSVTLGAVRELQTRLSCLEEHLTVKTSDSKNAKVVEHLRLGLLDSEALAICEEETSKSSQDGDETSCQIKVMINKKEKKIKAEHPKEKMFTSAEQREDASGISTQTNEVDSSPETSICKSTQEMDFEFSQTQPVKEYAANSPAKIDDTTAKSIKQEKGHYFGMRKRGHNFQLLEQPREFGVSYQKEAFKGLELDKEDISFSENNLCGEGPFSKVFRGTFKGSEVAIKRLKVPLLPRDKNYFKAEVSMLNELRHSCFVELLGFCNTDNLPLIVLEYMACGNLDSLLHDKSRPDLSVAEFYQICHDVSSALAYLHGHQPPVFHLDLKPRNVLLSHGNRAKVADFGFSKLKHEADMKVSRVSKSQMIHSAPLWMAPELLAAREVTAKADVYSFGILLWEMFTREAPYAGCTVFEVKIRNARCSTNKKLENKVLEQVRLNQRPVIPGTCPHGLAGLIQLCWDQNPAARPNFKHILTTIKQLTETDTWSKLTEPVCDVASNQESTPAADGMDTTPGSDSINSKHQHFGEEMSRDIEYEKAEKIETSTLPKISQSLPIASDSKPDEVSAVMPAPTALELETQAGHTTLFVHAAPLSPPQTSEVEHAYFEQTQAMLSDESSVQMESRSSSIQNKLSPKQNSSSPSLSKEISLGPENQNAQDKNMNSAIGLKVKSEKNSIGCEGFSSKLNQTPHDDGHEAARDLIAKYLPTNKKSVPTVSKSHDQHFNSGHPKKLLPLRRSLNKLKSKSLQSTSSLVASTQVQTTGHPEICLKDMGELNTSEEPKPYSAGLHSVSMEKHRLSDQGVERKSHSNIRSLGKCVNPPYADGQPYVPSYYSEIQHASAGHKKTKPEYGSPSFVFKENNKQTSNKSGSNLKGMQMMPEYELEVQSDFMRSLNASASSPCVKRSQNLSAKCDELENLQERDKNGAIDKRIDSSVYFDNDLHSYKPVGFDFCEALNKNGNAISSPREVTEDDKAKISARKIDDQLADLRLNLMSPDLPNRDFKDGDKEDEDESCSVFSKRSSSSLTPDGISIDSLSLSDDGDTVVDSLDFVDDLANEEDGQNFSNKEALQDFTKDNKFRATHAKSKTDSKKSSQRDTRKSFFLFDDSEDSKPFDIINSIAIQGSSCTEIGETGTSTGQSFCRSSNARRRTREKKVADRTKEAGNEILSVKTLTKNETVLSSTTLHDKAAHSRENAVNHSLSLQAPPLQHRLSLTGDLLAKGKKLLKPSASRNERLANHKEKSQSHNPQNLLPFSVNASLLQIQKGQLKSVQTREPVPLKSVTHALLPINESGLPSMANILKKALDERRFAMGDNPESQEYTPEASWSLQDD</sequence>
<feature type="compositionally biased region" description="Low complexity" evidence="2">
    <location>
        <begin position="570"/>
        <end position="579"/>
    </location>
</feature>
<feature type="region of interest" description="Disordered" evidence="2">
    <location>
        <begin position="908"/>
        <end position="942"/>
    </location>
</feature>
<keyword evidence="1" id="KW-0175">Coiled coil</keyword>
<dbReference type="GO" id="GO:0005524">
    <property type="term" value="F:ATP binding"/>
    <property type="evidence" value="ECO:0007669"/>
    <property type="project" value="InterPro"/>
</dbReference>
<keyword evidence="6" id="KW-1185">Reference proteome</keyword>
<feature type="region of interest" description="Disordered" evidence="2">
    <location>
        <begin position="642"/>
        <end position="757"/>
    </location>
</feature>
<feature type="compositionally biased region" description="Low complexity" evidence="2">
    <location>
        <begin position="1438"/>
        <end position="1472"/>
    </location>
</feature>
<dbReference type="InterPro" id="IPR001245">
    <property type="entry name" value="Ser-Thr/Tyr_kinase_cat_dom"/>
</dbReference>
<proteinExistence type="predicted"/>
<dbReference type="Proteomes" id="UP000762676">
    <property type="component" value="Unassembled WGS sequence"/>
</dbReference>
<dbReference type="InterPro" id="IPR051681">
    <property type="entry name" value="Ser/Thr_Kinases-Pseudokinases"/>
</dbReference>
<feature type="compositionally biased region" description="Basic and acidic residues" evidence="2">
    <location>
        <begin position="95"/>
        <end position="134"/>
    </location>
</feature>
<feature type="region of interest" description="Disordered" evidence="2">
    <location>
        <begin position="1534"/>
        <end position="1554"/>
    </location>
</feature>
<dbReference type="GO" id="GO:0004674">
    <property type="term" value="F:protein serine/threonine kinase activity"/>
    <property type="evidence" value="ECO:0007669"/>
    <property type="project" value="TreeGrafter"/>
</dbReference>
<dbReference type="PROSITE" id="PS00108">
    <property type="entry name" value="PROTEIN_KINASE_ST"/>
    <property type="match status" value="1"/>
</dbReference>
<feature type="compositionally biased region" description="Polar residues" evidence="2">
    <location>
        <begin position="297"/>
        <end position="306"/>
    </location>
</feature>
<dbReference type="CDD" id="cd09487">
    <property type="entry name" value="SAM_superfamily"/>
    <property type="match status" value="1"/>
</dbReference>
<feature type="compositionally biased region" description="Polar residues" evidence="2">
    <location>
        <begin position="929"/>
        <end position="942"/>
    </location>
</feature>
<name>A0AAV4HJ22_9GAST</name>
<evidence type="ECO:0000313" key="5">
    <source>
        <dbReference type="EMBL" id="GFR97664.1"/>
    </source>
</evidence>
<feature type="compositionally biased region" description="Basic and acidic residues" evidence="2">
    <location>
        <begin position="272"/>
        <end position="296"/>
    </location>
</feature>
<dbReference type="Gene3D" id="1.10.150.50">
    <property type="entry name" value="Transcription Factor, Ets-1"/>
    <property type="match status" value="1"/>
</dbReference>
<feature type="compositionally biased region" description="Basic and acidic residues" evidence="2">
    <location>
        <begin position="524"/>
        <end position="552"/>
    </location>
</feature>
<feature type="compositionally biased region" description="Basic and acidic residues" evidence="2">
    <location>
        <begin position="580"/>
        <end position="593"/>
    </location>
</feature>
<feature type="region of interest" description="Disordered" evidence="2">
    <location>
        <begin position="74"/>
        <end position="134"/>
    </location>
</feature>
<evidence type="ECO:0000313" key="6">
    <source>
        <dbReference type="Proteomes" id="UP000762676"/>
    </source>
</evidence>
<feature type="coiled-coil region" evidence="1">
    <location>
        <begin position="12"/>
        <end position="39"/>
    </location>
</feature>
<evidence type="ECO:0000259" key="3">
    <source>
        <dbReference type="PROSITE" id="PS50011"/>
    </source>
</evidence>
<feature type="compositionally biased region" description="Basic and acidic residues" evidence="2">
    <location>
        <begin position="308"/>
        <end position="319"/>
    </location>
</feature>
<feature type="compositionally biased region" description="Polar residues" evidence="2">
    <location>
        <begin position="2138"/>
        <end position="2154"/>
    </location>
</feature>
<feature type="region of interest" description="Disordered" evidence="2">
    <location>
        <begin position="524"/>
        <end position="593"/>
    </location>
</feature>
<feature type="compositionally biased region" description="Low complexity" evidence="2">
    <location>
        <begin position="1837"/>
        <end position="1849"/>
    </location>
</feature>
<dbReference type="PROSITE" id="PS50011">
    <property type="entry name" value="PROTEIN_KINASE_DOM"/>
    <property type="match status" value="1"/>
</dbReference>
<feature type="domain" description="Protein kinase" evidence="3">
    <location>
        <begin position="1028"/>
        <end position="1312"/>
    </location>
</feature>
<feature type="compositionally biased region" description="Polar residues" evidence="2">
    <location>
        <begin position="320"/>
        <end position="330"/>
    </location>
</feature>
<reference evidence="5 6" key="1">
    <citation type="journal article" date="2021" name="Elife">
        <title>Chloroplast acquisition without the gene transfer in kleptoplastic sea slugs, Plakobranchus ocellatus.</title>
        <authorList>
            <person name="Maeda T."/>
            <person name="Takahashi S."/>
            <person name="Yoshida T."/>
            <person name="Shimamura S."/>
            <person name="Takaki Y."/>
            <person name="Nagai Y."/>
            <person name="Toyoda A."/>
            <person name="Suzuki Y."/>
            <person name="Arimoto A."/>
            <person name="Ishii H."/>
            <person name="Satoh N."/>
            <person name="Nishiyama T."/>
            <person name="Hasebe M."/>
            <person name="Maruyama T."/>
            <person name="Minagawa J."/>
            <person name="Obokata J."/>
            <person name="Shigenobu S."/>
        </authorList>
    </citation>
    <scope>NUCLEOTIDE SEQUENCE [LARGE SCALE GENOMIC DNA]</scope>
</reference>
<dbReference type="InterPro" id="IPR013761">
    <property type="entry name" value="SAM/pointed_sf"/>
</dbReference>
<feature type="region of interest" description="Disordered" evidence="2">
    <location>
        <begin position="1953"/>
        <end position="1982"/>
    </location>
</feature>
<dbReference type="Gene3D" id="1.10.510.10">
    <property type="entry name" value="Transferase(Phosphotransferase) domain 1"/>
    <property type="match status" value="1"/>
</dbReference>
<dbReference type="PROSITE" id="PS50105">
    <property type="entry name" value="SAM_DOMAIN"/>
    <property type="match status" value="1"/>
</dbReference>
<feature type="region of interest" description="Disordered" evidence="2">
    <location>
        <begin position="1437"/>
        <end position="1483"/>
    </location>
</feature>
<organism evidence="5 6">
    <name type="scientific">Elysia marginata</name>
    <dbReference type="NCBI Taxonomy" id="1093978"/>
    <lineage>
        <taxon>Eukaryota</taxon>
        <taxon>Metazoa</taxon>
        <taxon>Spiralia</taxon>
        <taxon>Lophotrochozoa</taxon>
        <taxon>Mollusca</taxon>
        <taxon>Gastropoda</taxon>
        <taxon>Heterobranchia</taxon>
        <taxon>Euthyneura</taxon>
        <taxon>Panpulmonata</taxon>
        <taxon>Sacoglossa</taxon>
        <taxon>Placobranchoidea</taxon>
        <taxon>Plakobranchidae</taxon>
        <taxon>Elysia</taxon>
    </lineage>
</organism>
<feature type="compositionally biased region" description="Polar residues" evidence="2">
    <location>
        <begin position="1953"/>
        <end position="1967"/>
    </location>
</feature>
<evidence type="ECO:0000256" key="1">
    <source>
        <dbReference type="SAM" id="Coils"/>
    </source>
</evidence>
<feature type="compositionally biased region" description="Basic and acidic residues" evidence="2">
    <location>
        <begin position="331"/>
        <end position="349"/>
    </location>
</feature>
<evidence type="ECO:0000259" key="4">
    <source>
        <dbReference type="PROSITE" id="PS50105"/>
    </source>
</evidence>
<evidence type="ECO:0000256" key="2">
    <source>
        <dbReference type="SAM" id="MobiDB-lite"/>
    </source>
</evidence>
<feature type="compositionally biased region" description="Basic and acidic residues" evidence="2">
    <location>
        <begin position="689"/>
        <end position="699"/>
    </location>
</feature>
<keyword evidence="5" id="KW-0418">Kinase</keyword>
<feature type="region of interest" description="Disordered" evidence="2">
    <location>
        <begin position="401"/>
        <end position="424"/>
    </location>
</feature>
<feature type="region of interest" description="Disordered" evidence="2">
    <location>
        <begin position="1819"/>
        <end position="1849"/>
    </location>
</feature>
<feature type="region of interest" description="Disordered" evidence="2">
    <location>
        <begin position="2133"/>
        <end position="2154"/>
    </location>
</feature>
<dbReference type="PANTHER" id="PTHR44329">
    <property type="entry name" value="SERINE/THREONINE-PROTEIN KINASE TNNI3K-RELATED"/>
    <property type="match status" value="1"/>
</dbReference>
<feature type="compositionally biased region" description="Basic and acidic residues" evidence="2">
    <location>
        <begin position="908"/>
        <end position="927"/>
    </location>
</feature>
<feature type="region of interest" description="Disordered" evidence="2">
    <location>
        <begin position="245"/>
        <end position="355"/>
    </location>
</feature>
<feature type="compositionally biased region" description="Polar residues" evidence="2">
    <location>
        <begin position="74"/>
        <end position="94"/>
    </location>
</feature>